<evidence type="ECO:0000313" key="21">
    <source>
        <dbReference type="Proteomes" id="UP000698800"/>
    </source>
</evidence>
<keyword evidence="11" id="KW-0995">Kinetochore</keyword>
<evidence type="ECO:0000256" key="13">
    <source>
        <dbReference type="ARBA" id="ARBA00023212"/>
    </source>
</evidence>
<keyword evidence="6" id="KW-0963">Cytoplasm</keyword>
<keyword evidence="9" id="KW-0498">Mitosis</keyword>
<evidence type="ECO:0000256" key="17">
    <source>
        <dbReference type="ARBA" id="ARBA00044112"/>
    </source>
</evidence>
<evidence type="ECO:0000256" key="6">
    <source>
        <dbReference type="ARBA" id="ARBA00022490"/>
    </source>
</evidence>
<feature type="region of interest" description="Disordered" evidence="19">
    <location>
        <begin position="27"/>
        <end position="52"/>
    </location>
</feature>
<dbReference type="GO" id="GO:0008608">
    <property type="term" value="P:attachment of spindle microtubules to kinetochore"/>
    <property type="evidence" value="ECO:0007669"/>
    <property type="project" value="InterPro"/>
</dbReference>
<keyword evidence="15" id="KW-0131">Cell cycle</keyword>
<evidence type="ECO:0000256" key="8">
    <source>
        <dbReference type="ARBA" id="ARBA00022701"/>
    </source>
</evidence>
<keyword evidence="7" id="KW-0132">Cell division</keyword>
<dbReference type="Pfam" id="PF08657">
    <property type="entry name" value="DASH_Spc34"/>
    <property type="match status" value="1"/>
</dbReference>
<evidence type="ECO:0000256" key="19">
    <source>
        <dbReference type="SAM" id="MobiDB-lite"/>
    </source>
</evidence>
<dbReference type="OrthoDB" id="10016597at2759"/>
<evidence type="ECO:0000256" key="5">
    <source>
        <dbReference type="ARBA" id="ARBA00022454"/>
    </source>
</evidence>
<keyword evidence="21" id="KW-1185">Reference proteome</keyword>
<evidence type="ECO:0000256" key="16">
    <source>
        <dbReference type="ARBA" id="ARBA00023328"/>
    </source>
</evidence>
<proteinExistence type="inferred from homology"/>
<keyword evidence="13" id="KW-0206">Cytoskeleton</keyword>
<sequence length="248" mass="26824">MALLATHLEQISLSAIAIAEFPDTESHERALFSVPPPPPPLTAHDPSNPKRRTTAFHTNGNSLADSIGGGGINAVRAPRRNTAVAAVLGGDMVEQIRRGGGGGVGSGVGYPSAGTEGREKGEVDVEVLLKGAEKFPIPNTAQKISSLRTRYTQLASSISHYEARVNKQAAQLDRMNRGQDYDIDADEDDDDDDAPSDRGPTAAADEEVEVTEEDLRKEEEEIRELERKKRMLEERVSGMERDLGGLLR</sequence>
<dbReference type="GO" id="GO:0005876">
    <property type="term" value="C:spindle microtubule"/>
    <property type="evidence" value="ECO:0007669"/>
    <property type="project" value="InterPro"/>
</dbReference>
<dbReference type="GO" id="GO:0051301">
    <property type="term" value="P:cell division"/>
    <property type="evidence" value="ECO:0007669"/>
    <property type="project" value="UniProtKB-KW"/>
</dbReference>
<gene>
    <name evidence="20" type="ORF">FGG08_002371</name>
</gene>
<evidence type="ECO:0000256" key="7">
    <source>
        <dbReference type="ARBA" id="ARBA00022618"/>
    </source>
</evidence>
<comment type="caution">
    <text evidence="20">The sequence shown here is derived from an EMBL/GenBank/DDBJ whole genome shotgun (WGS) entry which is preliminary data.</text>
</comment>
<keyword evidence="14" id="KW-0539">Nucleus</keyword>
<evidence type="ECO:0000256" key="10">
    <source>
        <dbReference type="ARBA" id="ARBA00022829"/>
    </source>
</evidence>
<keyword evidence="12" id="KW-0175">Coiled coil</keyword>
<feature type="region of interest" description="Disordered" evidence="19">
    <location>
        <begin position="169"/>
        <end position="248"/>
    </location>
</feature>
<accession>A0A9P8L4J8</accession>
<evidence type="ECO:0000256" key="12">
    <source>
        <dbReference type="ARBA" id="ARBA00023054"/>
    </source>
</evidence>
<feature type="compositionally biased region" description="Acidic residues" evidence="19">
    <location>
        <begin position="181"/>
        <end position="194"/>
    </location>
</feature>
<evidence type="ECO:0000256" key="9">
    <source>
        <dbReference type="ARBA" id="ARBA00022776"/>
    </source>
</evidence>
<evidence type="ECO:0000313" key="20">
    <source>
        <dbReference type="EMBL" id="KAH0543308.1"/>
    </source>
</evidence>
<evidence type="ECO:0000256" key="18">
    <source>
        <dbReference type="ARBA" id="ARBA00044346"/>
    </source>
</evidence>
<evidence type="ECO:0000256" key="14">
    <source>
        <dbReference type="ARBA" id="ARBA00023242"/>
    </source>
</evidence>
<evidence type="ECO:0000256" key="3">
    <source>
        <dbReference type="ARBA" id="ARBA00004629"/>
    </source>
</evidence>
<keyword evidence="16" id="KW-0137">Centromere</keyword>
<keyword evidence="5" id="KW-0158">Chromosome</keyword>
<organism evidence="20 21">
    <name type="scientific">Glutinoglossum americanum</name>
    <dbReference type="NCBI Taxonomy" id="1670608"/>
    <lineage>
        <taxon>Eukaryota</taxon>
        <taxon>Fungi</taxon>
        <taxon>Dikarya</taxon>
        <taxon>Ascomycota</taxon>
        <taxon>Pezizomycotina</taxon>
        <taxon>Geoglossomycetes</taxon>
        <taxon>Geoglossales</taxon>
        <taxon>Geoglossaceae</taxon>
        <taxon>Glutinoglossum</taxon>
    </lineage>
</organism>
<evidence type="ECO:0000256" key="15">
    <source>
        <dbReference type="ARBA" id="ARBA00023306"/>
    </source>
</evidence>
<evidence type="ECO:0000256" key="2">
    <source>
        <dbReference type="ARBA" id="ARBA00004186"/>
    </source>
</evidence>
<evidence type="ECO:0000256" key="11">
    <source>
        <dbReference type="ARBA" id="ARBA00022838"/>
    </source>
</evidence>
<keyword evidence="8" id="KW-0493">Microtubule</keyword>
<keyword evidence="10" id="KW-0159">Chromosome partition</keyword>
<evidence type="ECO:0000256" key="4">
    <source>
        <dbReference type="ARBA" id="ARBA00008491"/>
    </source>
</evidence>
<protein>
    <recommendedName>
        <fullName evidence="17">DASH complex subunit SPC34</fullName>
    </recommendedName>
    <alternativeName>
        <fullName evidence="18">Outer kinetochore protein SPC34</fullName>
    </alternativeName>
</protein>
<dbReference type="GO" id="GO:0042729">
    <property type="term" value="C:DASH complex"/>
    <property type="evidence" value="ECO:0007669"/>
    <property type="project" value="InterPro"/>
</dbReference>
<evidence type="ECO:0000256" key="1">
    <source>
        <dbReference type="ARBA" id="ARBA00004123"/>
    </source>
</evidence>
<comment type="subcellular location">
    <subcellularLocation>
        <location evidence="3">Chromosome</location>
        <location evidence="3">Centromere</location>
        <location evidence="3">Kinetochore</location>
    </subcellularLocation>
    <subcellularLocation>
        <location evidence="2">Cytoplasm</location>
        <location evidence="2">Cytoskeleton</location>
        <location evidence="2">Spindle</location>
    </subcellularLocation>
    <subcellularLocation>
        <location evidence="1">Nucleus</location>
    </subcellularLocation>
</comment>
<name>A0A9P8L4J8_9PEZI</name>
<reference evidence="20" key="1">
    <citation type="submission" date="2021-03" db="EMBL/GenBank/DDBJ databases">
        <title>Comparative genomics and phylogenomic investigation of the class Geoglossomycetes provide insights into ecological specialization and systematics.</title>
        <authorList>
            <person name="Melie T."/>
            <person name="Pirro S."/>
            <person name="Miller A.N."/>
            <person name="Quandt A."/>
        </authorList>
    </citation>
    <scope>NUCLEOTIDE SEQUENCE</scope>
    <source>
        <strain evidence="20">GBOQ0MN5Z8</strain>
    </source>
</reference>
<dbReference type="EMBL" id="JAGHQL010000035">
    <property type="protein sequence ID" value="KAH0543308.1"/>
    <property type="molecule type" value="Genomic_DNA"/>
</dbReference>
<feature type="compositionally biased region" description="Basic and acidic residues" evidence="19">
    <location>
        <begin position="213"/>
        <end position="248"/>
    </location>
</feature>
<dbReference type="InterPro" id="IPR013966">
    <property type="entry name" value="Spc34"/>
</dbReference>
<dbReference type="Proteomes" id="UP000698800">
    <property type="component" value="Unassembled WGS sequence"/>
</dbReference>
<comment type="similarity">
    <text evidence="4">Belongs to the DASH complex SPC34 family.</text>
</comment>
<dbReference type="AlphaFoldDB" id="A0A9P8L4J8"/>